<evidence type="ECO:0000313" key="3">
    <source>
        <dbReference type="Proteomes" id="UP001598130"/>
    </source>
</evidence>
<evidence type="ECO:0000313" key="2">
    <source>
        <dbReference type="EMBL" id="MFD3262850.1"/>
    </source>
</evidence>
<reference evidence="2 3" key="1">
    <citation type="submission" date="2022-09" db="EMBL/GenBank/DDBJ databases">
        <title>New species of Phenylobacterium.</title>
        <authorList>
            <person name="Mieszkin S."/>
        </authorList>
    </citation>
    <scope>NUCLEOTIDE SEQUENCE [LARGE SCALE GENOMIC DNA]</scope>
    <source>
        <strain evidence="2 3">HK31-G</strain>
    </source>
</reference>
<feature type="chain" id="PRO_5045065306" evidence="1">
    <location>
        <begin position="23"/>
        <end position="104"/>
    </location>
</feature>
<comment type="caution">
    <text evidence="2">The sequence shown here is derived from an EMBL/GenBank/DDBJ whole genome shotgun (WGS) entry which is preliminary data.</text>
</comment>
<keyword evidence="1" id="KW-0732">Signal</keyword>
<gene>
    <name evidence="2" type="ORF">OCL97_02595</name>
</gene>
<dbReference type="RefSeq" id="WP_377367331.1">
    <property type="nucleotide sequence ID" value="NZ_JAOTJD010000003.1"/>
</dbReference>
<dbReference type="EMBL" id="JAOTJD010000003">
    <property type="protein sequence ID" value="MFD3262850.1"/>
    <property type="molecule type" value="Genomic_DNA"/>
</dbReference>
<feature type="signal peptide" evidence="1">
    <location>
        <begin position="1"/>
        <end position="22"/>
    </location>
</feature>
<name>A0ABW6CLZ8_9CAUL</name>
<protein>
    <submittedName>
        <fullName evidence="2">Uncharacterized protein</fullName>
    </submittedName>
</protein>
<sequence>MRSLLLGAVIAAVSLGAANAQAAKSVAVAAKDAAAHATRTEPATRKVFVCDNEDLTRRSFARAYGAVEFVTAEEAVKSDAAWSGAKCMRSSEHMRLKRLKLASR</sequence>
<evidence type="ECO:0000256" key="1">
    <source>
        <dbReference type="SAM" id="SignalP"/>
    </source>
</evidence>
<dbReference type="Proteomes" id="UP001598130">
    <property type="component" value="Unassembled WGS sequence"/>
</dbReference>
<keyword evidence="3" id="KW-1185">Reference proteome</keyword>
<accession>A0ABW6CLZ8</accession>
<proteinExistence type="predicted"/>
<organism evidence="2 3">
    <name type="scientific">Phenylobacterium ferrooxidans</name>
    <dbReference type="NCBI Taxonomy" id="2982689"/>
    <lineage>
        <taxon>Bacteria</taxon>
        <taxon>Pseudomonadati</taxon>
        <taxon>Pseudomonadota</taxon>
        <taxon>Alphaproteobacteria</taxon>
        <taxon>Caulobacterales</taxon>
        <taxon>Caulobacteraceae</taxon>
        <taxon>Phenylobacterium</taxon>
    </lineage>
</organism>